<dbReference type="InterPro" id="IPR050697">
    <property type="entry name" value="Adenylyl/Guanylyl_Cyclase_3/4"/>
</dbReference>
<keyword evidence="3" id="KW-0456">Lyase</keyword>
<dbReference type="SUPFAM" id="SSF55073">
    <property type="entry name" value="Nucleotide cyclase"/>
    <property type="match status" value="1"/>
</dbReference>
<dbReference type="AlphaFoldDB" id="A0A132BXN2"/>
<comment type="caution">
    <text evidence="3">The sequence shown here is derived from an EMBL/GenBank/DDBJ whole genome shotgun (WGS) entry which is preliminary data.</text>
</comment>
<dbReference type="PANTHER" id="PTHR43081">
    <property type="entry name" value="ADENYLATE CYCLASE, TERMINAL-DIFFERENTIATION SPECIFIC-RELATED"/>
    <property type="match status" value="1"/>
</dbReference>
<gene>
    <name evidence="3" type="primary">cyaA_3</name>
    <name evidence="3" type="ORF">TRIHO_22630</name>
</gene>
<feature type="transmembrane region" description="Helical" evidence="1">
    <location>
        <begin position="27"/>
        <end position="47"/>
    </location>
</feature>
<keyword evidence="1" id="KW-0812">Transmembrane</keyword>
<feature type="transmembrane region" description="Helical" evidence="1">
    <location>
        <begin position="116"/>
        <end position="139"/>
    </location>
</feature>
<evidence type="ECO:0000256" key="1">
    <source>
        <dbReference type="SAM" id="Phobius"/>
    </source>
</evidence>
<dbReference type="PROSITE" id="PS50125">
    <property type="entry name" value="GUANYLATE_CYCLASE_2"/>
    <property type="match status" value="1"/>
</dbReference>
<name>A0A132BXN2_9RHOB</name>
<dbReference type="OrthoDB" id="341967at2"/>
<protein>
    <submittedName>
        <fullName evidence="3">Adenylate cyclase 1</fullName>
        <ecNumber evidence="3">4.6.1.1</ecNumber>
    </submittedName>
</protein>
<feature type="transmembrane region" description="Helical" evidence="1">
    <location>
        <begin position="62"/>
        <end position="84"/>
    </location>
</feature>
<proteinExistence type="predicted"/>
<dbReference type="Proteomes" id="UP000068382">
    <property type="component" value="Unassembled WGS sequence"/>
</dbReference>
<evidence type="ECO:0000313" key="3">
    <source>
        <dbReference type="EMBL" id="KUP92812.1"/>
    </source>
</evidence>
<sequence>MRTRSGRGRPTPNAALLREAELRAEKIVSILRILVSLGLILVFFLAVGKPPVEVAEVLHKQWVFAVLSMLSYLGLGILSLWLANSGRFRRWMIWPAVTFDCLFILVNTWVGLENLAMPGVLLFLLPSTWLVPVVLAFAVLRFNPYLQAYCVTLMTIGLCYLSFRTDHVVTEEVVLRLSYLVVAAPNIARLAMILLAGVVLVVAAAALRQLLHRSLIETERRLSLTRYLPARLAERVRAEALEDVRQGRRQDMGVLFVDLRAFTSWSEGRDPAEVGAFLTDFRIRVQRAARQTNGMVDKFIGDGAMLLFDGTAAAERALRCAFCLSDEMRDWSEYRHAKALPPVRVGIGLHWGEVFSGVVGDEERLEYAALGDTVNTASRLEQLTKEHDMEIIVSGALLDQVAPEGAPARDGWTTLPPAVLRGRRGAIALFGRGRPVLPEADPAVKPVS</sequence>
<dbReference type="InterPro" id="IPR029787">
    <property type="entry name" value="Nucleotide_cyclase"/>
</dbReference>
<dbReference type="GO" id="GO:0009190">
    <property type="term" value="P:cyclic nucleotide biosynthetic process"/>
    <property type="evidence" value="ECO:0007669"/>
    <property type="project" value="InterPro"/>
</dbReference>
<accession>A0A132BXN2</accession>
<dbReference type="Pfam" id="PF00211">
    <property type="entry name" value="Guanylate_cyc"/>
    <property type="match status" value="1"/>
</dbReference>
<dbReference type="EMBL" id="LPUY01000065">
    <property type="protein sequence ID" value="KUP92812.1"/>
    <property type="molecule type" value="Genomic_DNA"/>
</dbReference>
<dbReference type="GO" id="GO:0004016">
    <property type="term" value="F:adenylate cyclase activity"/>
    <property type="evidence" value="ECO:0007669"/>
    <property type="project" value="UniProtKB-EC"/>
</dbReference>
<keyword evidence="1" id="KW-1133">Transmembrane helix</keyword>
<feature type="transmembrane region" description="Helical" evidence="1">
    <location>
        <begin position="91"/>
        <end position="110"/>
    </location>
</feature>
<dbReference type="Gene3D" id="3.30.70.1230">
    <property type="entry name" value="Nucleotide cyclase"/>
    <property type="match status" value="1"/>
</dbReference>
<reference evidence="3 4" key="1">
    <citation type="submission" date="2015-12" db="EMBL/GenBank/DDBJ databases">
        <title>Genome sequence of the marine Rhodobacteraceae strain O3.65, Candidatus Tritonibacter horizontis.</title>
        <authorList>
            <person name="Poehlein A."/>
            <person name="Giebel H.A."/>
            <person name="Voget S."/>
            <person name="Brinkhoff T."/>
        </authorList>
    </citation>
    <scope>NUCLEOTIDE SEQUENCE [LARGE SCALE GENOMIC DNA]</scope>
    <source>
        <strain evidence="3 4">O3.65</strain>
    </source>
</reference>
<dbReference type="RefSeq" id="WP_068243391.1">
    <property type="nucleotide sequence ID" value="NZ_LPUY01000065.1"/>
</dbReference>
<evidence type="ECO:0000313" key="4">
    <source>
        <dbReference type="Proteomes" id="UP000068382"/>
    </source>
</evidence>
<dbReference type="CDD" id="cd07302">
    <property type="entry name" value="CHD"/>
    <property type="match status" value="1"/>
</dbReference>
<dbReference type="EC" id="4.6.1.1" evidence="3"/>
<keyword evidence="1" id="KW-0472">Membrane</keyword>
<dbReference type="PANTHER" id="PTHR43081:SF1">
    <property type="entry name" value="ADENYLATE CYCLASE, TERMINAL-DIFFERENTIATION SPECIFIC"/>
    <property type="match status" value="1"/>
</dbReference>
<dbReference type="GO" id="GO:0035556">
    <property type="term" value="P:intracellular signal transduction"/>
    <property type="evidence" value="ECO:0007669"/>
    <property type="project" value="InterPro"/>
</dbReference>
<dbReference type="InterPro" id="IPR001054">
    <property type="entry name" value="A/G_cyclase"/>
</dbReference>
<feature type="domain" description="Guanylate cyclase" evidence="2">
    <location>
        <begin position="253"/>
        <end position="381"/>
    </location>
</feature>
<organism evidence="3 4">
    <name type="scientific">Tritonibacter horizontis</name>
    <dbReference type="NCBI Taxonomy" id="1768241"/>
    <lineage>
        <taxon>Bacteria</taxon>
        <taxon>Pseudomonadati</taxon>
        <taxon>Pseudomonadota</taxon>
        <taxon>Alphaproteobacteria</taxon>
        <taxon>Rhodobacterales</taxon>
        <taxon>Paracoccaceae</taxon>
        <taxon>Tritonibacter</taxon>
    </lineage>
</organism>
<feature type="transmembrane region" description="Helical" evidence="1">
    <location>
        <begin position="183"/>
        <end position="207"/>
    </location>
</feature>
<evidence type="ECO:0000259" key="2">
    <source>
        <dbReference type="PROSITE" id="PS50125"/>
    </source>
</evidence>
<keyword evidence="4" id="KW-1185">Reference proteome</keyword>
<dbReference type="SMART" id="SM00044">
    <property type="entry name" value="CYCc"/>
    <property type="match status" value="1"/>
</dbReference>
<dbReference type="PATRIC" id="fig|1768241.3.peg.2377"/>